<organism evidence="2 3">
    <name type="scientific">Crateriforma conspicua</name>
    <dbReference type="NCBI Taxonomy" id="2527996"/>
    <lineage>
        <taxon>Bacteria</taxon>
        <taxon>Pseudomonadati</taxon>
        <taxon>Planctomycetota</taxon>
        <taxon>Planctomycetia</taxon>
        <taxon>Planctomycetales</taxon>
        <taxon>Planctomycetaceae</taxon>
        <taxon>Crateriforma</taxon>
    </lineage>
</organism>
<evidence type="ECO:0000313" key="2">
    <source>
        <dbReference type="EMBL" id="TWU62044.1"/>
    </source>
</evidence>
<dbReference type="EMBL" id="SJPZ01000002">
    <property type="protein sequence ID" value="TWU62044.1"/>
    <property type="molecule type" value="Genomic_DNA"/>
</dbReference>
<evidence type="ECO:0000313" key="3">
    <source>
        <dbReference type="Proteomes" id="UP000316476"/>
    </source>
</evidence>
<dbReference type="Proteomes" id="UP000316476">
    <property type="component" value="Unassembled WGS sequence"/>
</dbReference>
<sequence length="64" mass="7321">MTCGKSWNPFGPRQSDKHRLDPNALSSLKTALKIGLVSLRRSALQTMAQKTHRFLRRRCVLSVR</sequence>
<feature type="region of interest" description="Disordered" evidence="1">
    <location>
        <begin position="1"/>
        <end position="22"/>
    </location>
</feature>
<name>A0A5C6FL53_9PLAN</name>
<accession>A0A5C6FL53</accession>
<dbReference type="AlphaFoldDB" id="A0A5C6FL53"/>
<proteinExistence type="predicted"/>
<gene>
    <name evidence="2" type="ORF">V7x_37730</name>
</gene>
<reference evidence="2 3" key="1">
    <citation type="submission" date="2019-02" db="EMBL/GenBank/DDBJ databases">
        <title>Deep-cultivation of Planctomycetes and their phenomic and genomic characterization uncovers novel biology.</title>
        <authorList>
            <person name="Wiegand S."/>
            <person name="Jogler M."/>
            <person name="Boedeker C."/>
            <person name="Pinto D."/>
            <person name="Vollmers J."/>
            <person name="Rivas-Marin E."/>
            <person name="Kohn T."/>
            <person name="Peeters S.H."/>
            <person name="Heuer A."/>
            <person name="Rast P."/>
            <person name="Oberbeckmann S."/>
            <person name="Bunk B."/>
            <person name="Jeske O."/>
            <person name="Meyerdierks A."/>
            <person name="Storesund J.E."/>
            <person name="Kallscheuer N."/>
            <person name="Luecker S."/>
            <person name="Lage O.M."/>
            <person name="Pohl T."/>
            <person name="Merkel B.J."/>
            <person name="Hornburger P."/>
            <person name="Mueller R.-W."/>
            <person name="Bruemmer F."/>
            <person name="Labrenz M."/>
            <person name="Spormann A.M."/>
            <person name="Op Den Camp H."/>
            <person name="Overmann J."/>
            <person name="Amann R."/>
            <person name="Jetten M.S.M."/>
            <person name="Mascher T."/>
            <person name="Medema M.H."/>
            <person name="Devos D.P."/>
            <person name="Kaster A.-K."/>
            <person name="Ovreas L."/>
            <person name="Rohde M."/>
            <person name="Galperin M.Y."/>
            <person name="Jogler C."/>
        </authorList>
    </citation>
    <scope>NUCLEOTIDE SEQUENCE [LARGE SCALE GENOMIC DNA]</scope>
    <source>
        <strain evidence="2 3">V7</strain>
    </source>
</reference>
<evidence type="ECO:0000256" key="1">
    <source>
        <dbReference type="SAM" id="MobiDB-lite"/>
    </source>
</evidence>
<protein>
    <submittedName>
        <fullName evidence="2">Uncharacterized protein</fullName>
    </submittedName>
</protein>
<comment type="caution">
    <text evidence="2">The sequence shown here is derived from an EMBL/GenBank/DDBJ whole genome shotgun (WGS) entry which is preliminary data.</text>
</comment>